<proteinExistence type="predicted"/>
<comment type="caution">
    <text evidence="1">The sequence shown here is derived from an EMBL/GenBank/DDBJ whole genome shotgun (WGS) entry which is preliminary data.</text>
</comment>
<keyword evidence="2" id="KW-1185">Reference proteome</keyword>
<organism evidence="1 2">
    <name type="scientific">Nocardia callitridis</name>
    <dbReference type="NCBI Taxonomy" id="648753"/>
    <lineage>
        <taxon>Bacteria</taxon>
        <taxon>Bacillati</taxon>
        <taxon>Actinomycetota</taxon>
        <taxon>Actinomycetes</taxon>
        <taxon>Mycobacteriales</taxon>
        <taxon>Nocardiaceae</taxon>
        <taxon>Nocardia</taxon>
    </lineage>
</organism>
<dbReference type="EMBL" id="BAABJM010000004">
    <property type="protein sequence ID" value="GAA5061647.1"/>
    <property type="molecule type" value="Genomic_DNA"/>
</dbReference>
<gene>
    <name evidence="1" type="ORF">GCM10023318_44460</name>
</gene>
<reference evidence="2" key="1">
    <citation type="journal article" date="2019" name="Int. J. Syst. Evol. Microbiol.">
        <title>The Global Catalogue of Microorganisms (GCM) 10K type strain sequencing project: providing services to taxonomists for standard genome sequencing and annotation.</title>
        <authorList>
            <consortium name="The Broad Institute Genomics Platform"/>
            <consortium name="The Broad Institute Genome Sequencing Center for Infectious Disease"/>
            <person name="Wu L."/>
            <person name="Ma J."/>
        </authorList>
    </citation>
    <scope>NUCLEOTIDE SEQUENCE [LARGE SCALE GENOMIC DNA]</scope>
    <source>
        <strain evidence="2">JCM 18298</strain>
    </source>
</reference>
<dbReference type="Proteomes" id="UP001500603">
    <property type="component" value="Unassembled WGS sequence"/>
</dbReference>
<accession>A0ABP9KM89</accession>
<protein>
    <submittedName>
        <fullName evidence="1">Uncharacterized protein</fullName>
    </submittedName>
</protein>
<evidence type="ECO:0000313" key="2">
    <source>
        <dbReference type="Proteomes" id="UP001500603"/>
    </source>
</evidence>
<evidence type="ECO:0000313" key="1">
    <source>
        <dbReference type="EMBL" id="GAA5061647.1"/>
    </source>
</evidence>
<name>A0ABP9KM89_9NOCA</name>
<sequence>MTSFPLLEPSDWAYRDRMSHWRTGPEDSTAPIVVMAEDAGDEYRMSGFDPKSVDIRQLWATMSANLSRLRYRWEISEILTLPVATCSGNDLASEKVLDPAAMTQAQELLGTDRILVSVPRRTCIYAVPYALTEAQSMLFSKVVRTTYQDDSHGNGAITPGVFVVEDGRITDFISDPQVSVAAG</sequence>
<dbReference type="RefSeq" id="WP_345497563.1">
    <property type="nucleotide sequence ID" value="NZ_BAABJM010000004.1"/>
</dbReference>